<sequence length="257" mass="29296">MTAAPRLQPREATAPQLINVLHSPKRIRVKFAGRVIADSRNVLVLRSNHFLPIYFFPLAAIDQSVLKPSKQGQQHPIGGETKYWDIEAGDRRAADAAWSFTAPPDENLAPLGGRVAFTWNLVDQWFEEDEEVFVHARDPYARIDVLQSSSHVEIWFDGEPIADSRRPVLLFETHLPTRFYLPLEDVRLDRLRASLTRTRCPYKGIASYWSGVLKDGSLREDIAWSYRDPIAEMPKIKGLIAFYPQAVDRIHLDGQPV</sequence>
<feature type="domain" description="DUF427" evidence="1">
    <location>
        <begin position="152"/>
        <end position="244"/>
    </location>
</feature>
<name>A0A090GSK5_MESPL</name>
<dbReference type="PANTHER" id="PTHR34310">
    <property type="entry name" value="DUF427 DOMAIN PROTEIN (AFU_ORTHOLOGUE AFUA_3G02220)"/>
    <property type="match status" value="1"/>
</dbReference>
<dbReference type="InterPro" id="IPR038694">
    <property type="entry name" value="DUF427_sf"/>
</dbReference>
<evidence type="ECO:0000259" key="1">
    <source>
        <dbReference type="Pfam" id="PF04248"/>
    </source>
</evidence>
<protein>
    <recommendedName>
        <fullName evidence="1">DUF427 domain-containing protein</fullName>
    </recommendedName>
</protein>
<dbReference type="EMBL" id="CCNE01000004">
    <property type="protein sequence ID" value="CDX50213.1"/>
    <property type="molecule type" value="Genomic_DNA"/>
</dbReference>
<feature type="domain" description="DUF427" evidence="1">
    <location>
        <begin position="27"/>
        <end position="119"/>
    </location>
</feature>
<dbReference type="PANTHER" id="PTHR34310:SF9">
    <property type="entry name" value="BLR5716 PROTEIN"/>
    <property type="match status" value="1"/>
</dbReference>
<accession>A0A090GSK5</accession>
<evidence type="ECO:0000313" key="3">
    <source>
        <dbReference type="Proteomes" id="UP000046122"/>
    </source>
</evidence>
<reference evidence="2 3" key="1">
    <citation type="submission" date="2014-08" db="EMBL/GenBank/DDBJ databases">
        <authorList>
            <person name="Moulin Lionel"/>
        </authorList>
    </citation>
    <scope>NUCLEOTIDE SEQUENCE [LARGE SCALE GENOMIC DNA]</scope>
</reference>
<dbReference type="Proteomes" id="UP000046122">
    <property type="component" value="Unassembled WGS sequence"/>
</dbReference>
<organism evidence="2 3">
    <name type="scientific">Mesorhizobium plurifarium</name>
    <dbReference type="NCBI Taxonomy" id="69974"/>
    <lineage>
        <taxon>Bacteria</taxon>
        <taxon>Pseudomonadati</taxon>
        <taxon>Pseudomonadota</taxon>
        <taxon>Alphaproteobacteria</taxon>
        <taxon>Hyphomicrobiales</taxon>
        <taxon>Phyllobacteriaceae</taxon>
        <taxon>Mesorhizobium</taxon>
    </lineage>
</organism>
<dbReference type="Pfam" id="PF04248">
    <property type="entry name" value="NTP_transf_9"/>
    <property type="match status" value="2"/>
</dbReference>
<evidence type="ECO:0000313" key="2">
    <source>
        <dbReference type="EMBL" id="CDX50213.1"/>
    </source>
</evidence>
<dbReference type="AlphaFoldDB" id="A0A090GSK5"/>
<dbReference type="Gene3D" id="2.170.150.40">
    <property type="entry name" value="Domain of unknown function (DUF427)"/>
    <property type="match status" value="2"/>
</dbReference>
<gene>
    <name evidence="2" type="ORF">MPL3365_120091</name>
</gene>
<dbReference type="InterPro" id="IPR007361">
    <property type="entry name" value="DUF427"/>
</dbReference>
<proteinExistence type="predicted"/>